<comment type="caution">
    <text evidence="3">The sequence shown here is derived from an EMBL/GenBank/DDBJ whole genome shotgun (WGS) entry which is preliminary data.</text>
</comment>
<dbReference type="Pfam" id="PF02919">
    <property type="entry name" value="Topoisom_I_N"/>
    <property type="match status" value="1"/>
</dbReference>
<dbReference type="InterPro" id="IPR011010">
    <property type="entry name" value="DNA_brk_join_enz"/>
</dbReference>
<dbReference type="SUPFAM" id="SSF56349">
    <property type="entry name" value="DNA breaking-rejoining enzymes"/>
    <property type="match status" value="1"/>
</dbReference>
<proteinExistence type="predicted"/>
<dbReference type="InterPro" id="IPR008336">
    <property type="entry name" value="TopoI_DNA-bd_euk"/>
</dbReference>
<dbReference type="GO" id="GO:0005730">
    <property type="term" value="C:nucleolus"/>
    <property type="evidence" value="ECO:0007669"/>
    <property type="project" value="TreeGrafter"/>
</dbReference>
<dbReference type="AlphaFoldDB" id="A0AA88QRB9"/>
<dbReference type="Proteomes" id="UP001187471">
    <property type="component" value="Unassembled WGS sequence"/>
</dbReference>
<dbReference type="PANTHER" id="PTHR10290">
    <property type="entry name" value="DNA TOPOISOMERASE I"/>
    <property type="match status" value="1"/>
</dbReference>
<dbReference type="SMART" id="SM00435">
    <property type="entry name" value="TOPEUc"/>
    <property type="match status" value="1"/>
</dbReference>
<dbReference type="GO" id="GO:0005694">
    <property type="term" value="C:chromosome"/>
    <property type="evidence" value="ECO:0007669"/>
    <property type="project" value="InterPro"/>
</dbReference>
<protein>
    <recommendedName>
        <fullName evidence="2">DNA topoisomerase I eukaryotic-type domain-containing protein</fullName>
    </recommendedName>
</protein>
<dbReference type="Pfam" id="PF14223">
    <property type="entry name" value="Retrotran_gag_2"/>
    <property type="match status" value="1"/>
</dbReference>
<accession>A0AA88QRB9</accession>
<evidence type="ECO:0000256" key="1">
    <source>
        <dbReference type="SAM" id="MobiDB-lite"/>
    </source>
</evidence>
<feature type="domain" description="DNA topoisomerase I eukaryotic-type" evidence="2">
    <location>
        <begin position="173"/>
        <end position="383"/>
    </location>
</feature>
<dbReference type="GO" id="GO:0003677">
    <property type="term" value="F:DNA binding"/>
    <property type="evidence" value="ECO:0007669"/>
    <property type="project" value="InterPro"/>
</dbReference>
<reference evidence="3" key="1">
    <citation type="submission" date="2022-12" db="EMBL/GenBank/DDBJ databases">
        <title>Draft genome assemblies for two species of Escallonia (Escalloniales).</title>
        <authorList>
            <person name="Chanderbali A."/>
            <person name="Dervinis C."/>
            <person name="Anghel I."/>
            <person name="Soltis D."/>
            <person name="Soltis P."/>
            <person name="Zapata F."/>
        </authorList>
    </citation>
    <scope>NUCLEOTIDE SEQUENCE</scope>
    <source>
        <strain evidence="3">UCBG92.1500</strain>
        <tissue evidence="3">Leaf</tissue>
    </source>
</reference>
<dbReference type="GO" id="GO:0006260">
    <property type="term" value="P:DNA replication"/>
    <property type="evidence" value="ECO:0007669"/>
    <property type="project" value="TreeGrafter"/>
</dbReference>
<evidence type="ECO:0000313" key="3">
    <source>
        <dbReference type="EMBL" id="KAK2970059.1"/>
    </source>
</evidence>
<keyword evidence="4" id="KW-1185">Reference proteome</keyword>
<dbReference type="InterPro" id="IPR013030">
    <property type="entry name" value="DNA_topo_DNA_db_N_dom2"/>
</dbReference>
<dbReference type="GO" id="GO:0006265">
    <property type="term" value="P:DNA topological change"/>
    <property type="evidence" value="ECO:0007669"/>
    <property type="project" value="InterPro"/>
</dbReference>
<dbReference type="EMBL" id="JAVXUO010002757">
    <property type="protein sequence ID" value="KAK2970059.1"/>
    <property type="molecule type" value="Genomic_DNA"/>
</dbReference>
<evidence type="ECO:0000313" key="4">
    <source>
        <dbReference type="Proteomes" id="UP001187471"/>
    </source>
</evidence>
<dbReference type="SUPFAM" id="SSF56741">
    <property type="entry name" value="Eukaryotic DNA topoisomerase I, N-terminal DNA-binding fragment"/>
    <property type="match status" value="1"/>
</dbReference>
<feature type="compositionally biased region" description="Polar residues" evidence="1">
    <location>
        <begin position="173"/>
        <end position="185"/>
    </location>
</feature>
<gene>
    <name evidence="3" type="ORF">RJ640_006532</name>
</gene>
<dbReference type="InterPro" id="IPR013499">
    <property type="entry name" value="TopoI_euk"/>
</dbReference>
<dbReference type="InterPro" id="IPR051062">
    <property type="entry name" value="Topoisomerase_IB"/>
</dbReference>
<dbReference type="Gene3D" id="2.170.11.10">
    <property type="entry name" value="DNA Topoisomerase I, domain 2"/>
    <property type="match status" value="1"/>
</dbReference>
<dbReference type="GO" id="GO:0003917">
    <property type="term" value="F:DNA topoisomerase type I (single strand cut, ATP-independent) activity"/>
    <property type="evidence" value="ECO:0007669"/>
    <property type="project" value="InterPro"/>
</dbReference>
<dbReference type="InterPro" id="IPR014711">
    <property type="entry name" value="TopoI_cat_a-hlx-sub_euk"/>
</dbReference>
<organism evidence="3 4">
    <name type="scientific">Escallonia rubra</name>
    <dbReference type="NCBI Taxonomy" id="112253"/>
    <lineage>
        <taxon>Eukaryota</taxon>
        <taxon>Viridiplantae</taxon>
        <taxon>Streptophyta</taxon>
        <taxon>Embryophyta</taxon>
        <taxon>Tracheophyta</taxon>
        <taxon>Spermatophyta</taxon>
        <taxon>Magnoliopsida</taxon>
        <taxon>eudicotyledons</taxon>
        <taxon>Gunneridae</taxon>
        <taxon>Pentapetalae</taxon>
        <taxon>asterids</taxon>
        <taxon>campanulids</taxon>
        <taxon>Escalloniales</taxon>
        <taxon>Escalloniaceae</taxon>
        <taxon>Escallonia</taxon>
    </lineage>
</organism>
<dbReference type="PANTHER" id="PTHR10290:SF23">
    <property type="entry name" value="DNA TOPOISOMERASE 1 BETA"/>
    <property type="match status" value="1"/>
</dbReference>
<feature type="region of interest" description="Disordered" evidence="1">
    <location>
        <begin position="153"/>
        <end position="185"/>
    </location>
</feature>
<dbReference type="GO" id="GO:0007059">
    <property type="term" value="P:chromosome segregation"/>
    <property type="evidence" value="ECO:0007669"/>
    <property type="project" value="TreeGrafter"/>
</dbReference>
<dbReference type="Gene3D" id="3.90.15.10">
    <property type="entry name" value="Topoisomerase I, Chain A, domain 3"/>
    <property type="match status" value="1"/>
</dbReference>
<name>A0AA88QRB9_9ASTE</name>
<evidence type="ECO:0000259" key="2">
    <source>
        <dbReference type="SMART" id="SM00435"/>
    </source>
</evidence>
<dbReference type="InterPro" id="IPR036202">
    <property type="entry name" value="TopoI_DNA-bd_euk_N_sf"/>
</dbReference>
<sequence length="399" mass="45210">MQDEINQRVFLHRSKNLDQLQGNLNAANVVSTIRLNLAPKIKYQVLTETSPTALWQKLEKIYMSKSLSNRLYLKKDLYQLQMDEGSDLGDNISEFNRLMSQLLSIDVKLGEDQAILLLSSLPKVYETLMIMLLIGKETLHVDDVMSALMNSSKVNGTSSSSQGDGLMARSENKNGSWKRQMSVSRGKQDKSSIECWWKEIRHDNTVTWLAFWNDPINPKEFKYVFLAASSSLKGQSDMKKYNKARELKDDDEADTVGCCTLKVENVEPKPPNILMNPRSLPFQSERERVAVQQTTVAVSPVGVGGERECDLGVAGVTEWVRVTKKADISDFYCNLSKNVAFGAREIETKRPEKRQEEVKKMNNGTMTVITKEKNGMLWEKEEEEETEDCGGLRDCKPFG</sequence>